<evidence type="ECO:0000313" key="1">
    <source>
        <dbReference type="EMBL" id="CDI02610.1"/>
    </source>
</evidence>
<sequence>MVCVAQWTIMPEQAEWYGCEKIWKLTRLR</sequence>
<keyword evidence="2" id="KW-1185">Reference proteome</keyword>
<protein>
    <submittedName>
        <fullName evidence="1">Uncharacterized protein</fullName>
    </submittedName>
</protein>
<organism evidence="1 2">
    <name type="scientific">Candidatus Competibacter denitrificans Run_A_D11</name>
    <dbReference type="NCBI Taxonomy" id="1400863"/>
    <lineage>
        <taxon>Bacteria</taxon>
        <taxon>Pseudomonadati</taxon>
        <taxon>Pseudomonadota</taxon>
        <taxon>Gammaproteobacteria</taxon>
        <taxon>Candidatus Competibacteraceae</taxon>
        <taxon>Candidatus Competibacter</taxon>
    </lineage>
</organism>
<comment type="caution">
    <text evidence="1">The sequence shown here is derived from an EMBL/GenBank/DDBJ whole genome shotgun (WGS) entry which is preliminary data.</text>
</comment>
<proteinExistence type="predicted"/>
<name>W6M9Z6_9GAMM</name>
<dbReference type="AlphaFoldDB" id="W6M9Z6"/>
<dbReference type="STRING" id="1400863.BN873_330087"/>
<gene>
    <name evidence="1" type="ORF">BN873_330087</name>
</gene>
<accession>W6M9Z6</accession>
<reference evidence="1" key="2">
    <citation type="submission" date="2014-03" db="EMBL/GenBank/DDBJ databases">
        <title>Candidatus Competibacter-lineage genomes retrieved from metagenomes reveal functional metabolic diversity.</title>
        <authorList>
            <person name="McIlroy S.J."/>
            <person name="Albertsen M."/>
            <person name="Andresen E.K."/>
            <person name="Saunders A.M."/>
            <person name="Kristiansen R."/>
            <person name="Stokholm-Bjerregaard M."/>
            <person name="Nielsen K.L."/>
            <person name="Nielsen P.H."/>
        </authorList>
    </citation>
    <scope>NUCLEOTIDE SEQUENCE</scope>
    <source>
        <strain evidence="1">Run_A_D11</strain>
    </source>
</reference>
<dbReference type="Proteomes" id="UP000035760">
    <property type="component" value="Unassembled WGS sequence"/>
</dbReference>
<evidence type="ECO:0000313" key="2">
    <source>
        <dbReference type="Proteomes" id="UP000035760"/>
    </source>
</evidence>
<reference evidence="1" key="1">
    <citation type="submission" date="2013-07" db="EMBL/GenBank/DDBJ databases">
        <authorList>
            <person name="McIlroy S."/>
        </authorList>
    </citation>
    <scope>NUCLEOTIDE SEQUENCE [LARGE SCALE GENOMIC DNA]</scope>
    <source>
        <strain evidence="1">Run_A_D11</strain>
    </source>
</reference>
<dbReference type="EMBL" id="CBTJ020000040">
    <property type="protein sequence ID" value="CDI02610.1"/>
    <property type="molecule type" value="Genomic_DNA"/>
</dbReference>